<dbReference type="Proteomes" id="UP000035704">
    <property type="component" value="Chromosome"/>
</dbReference>
<dbReference type="OrthoDB" id="9957824at2"/>
<proteinExistence type="predicted"/>
<dbReference type="RefSeq" id="WP_044824855.1">
    <property type="nucleotide sequence ID" value="NZ_CP009687.1"/>
</dbReference>
<dbReference type="STRING" id="84022.CACET_c28610"/>
<dbReference type="InterPro" id="IPR037208">
    <property type="entry name" value="Spo0E-like_sf"/>
</dbReference>
<keyword evidence="2" id="KW-1185">Reference proteome</keyword>
<accession>A0A0D8IA39</accession>
<name>A0A0D8IA39_9CLOT</name>
<dbReference type="Gene3D" id="4.10.280.10">
    <property type="entry name" value="Helix-loop-helix DNA-binding domain"/>
    <property type="match status" value="1"/>
</dbReference>
<dbReference type="GO" id="GO:0046983">
    <property type="term" value="F:protein dimerization activity"/>
    <property type="evidence" value="ECO:0007669"/>
    <property type="project" value="InterPro"/>
</dbReference>
<dbReference type="PATRIC" id="fig|84022.5.peg.276"/>
<dbReference type="AlphaFoldDB" id="A0A0D8IA39"/>
<organism evidence="1 2">
    <name type="scientific">Clostridium aceticum</name>
    <dbReference type="NCBI Taxonomy" id="84022"/>
    <lineage>
        <taxon>Bacteria</taxon>
        <taxon>Bacillati</taxon>
        <taxon>Bacillota</taxon>
        <taxon>Clostridia</taxon>
        <taxon>Eubacteriales</taxon>
        <taxon>Clostridiaceae</taxon>
        <taxon>Clostridium</taxon>
    </lineage>
</organism>
<dbReference type="EMBL" id="CP009687">
    <property type="protein sequence ID" value="AKL96306.1"/>
    <property type="molecule type" value="Genomic_DNA"/>
</dbReference>
<dbReference type="InterPro" id="IPR036638">
    <property type="entry name" value="HLH_DNA-bd_sf"/>
</dbReference>
<dbReference type="InterPro" id="IPR018540">
    <property type="entry name" value="Spo0E-like"/>
</dbReference>
<protein>
    <submittedName>
        <fullName evidence="1">Spo0E like sporulation regulatory protein</fullName>
    </submittedName>
</protein>
<evidence type="ECO:0000313" key="2">
    <source>
        <dbReference type="Proteomes" id="UP000035704"/>
    </source>
</evidence>
<dbReference type="Pfam" id="PF09388">
    <property type="entry name" value="SpoOE-like"/>
    <property type="match status" value="1"/>
</dbReference>
<dbReference type="SUPFAM" id="SSF140500">
    <property type="entry name" value="BAS1536-like"/>
    <property type="match status" value="1"/>
</dbReference>
<sequence length="60" mass="7090">MDKISRLKESLNDLLKEKSNATKEEIIRLSRELDEHIVEEQKNRLRLLISDGSDLDKRAR</sequence>
<reference evidence="1 2" key="1">
    <citation type="submission" date="2014-10" db="EMBL/GenBank/DDBJ databases">
        <title>Genome sequence of Clostridium aceticum DSM 1496.</title>
        <authorList>
            <person name="Poehlein A."/>
            <person name="Schiel-Bengelsdorf B."/>
            <person name="Gottschalk G."/>
            <person name="Duerre P."/>
            <person name="Daniel R."/>
        </authorList>
    </citation>
    <scope>NUCLEOTIDE SEQUENCE [LARGE SCALE GENOMIC DNA]</scope>
    <source>
        <strain evidence="1 2">DSM 1496</strain>
    </source>
</reference>
<dbReference type="KEGG" id="cace:CACET_c28610"/>
<evidence type="ECO:0000313" key="1">
    <source>
        <dbReference type="EMBL" id="AKL96306.1"/>
    </source>
</evidence>
<dbReference type="GO" id="GO:0043937">
    <property type="term" value="P:regulation of sporulation"/>
    <property type="evidence" value="ECO:0007669"/>
    <property type="project" value="InterPro"/>
</dbReference>
<gene>
    <name evidence="1" type="ORF">CACET_c28610</name>
</gene>